<dbReference type="Gene3D" id="3.90.550.10">
    <property type="entry name" value="Spore Coat Polysaccharide Biosynthesis Protein SpsA, Chain A"/>
    <property type="match status" value="1"/>
</dbReference>
<keyword evidence="3" id="KW-1185">Reference proteome</keyword>
<dbReference type="KEGG" id="pdio:PDMSB3_0034.3"/>
<gene>
    <name evidence="2" type="ORF">PDMSB3_0034</name>
</gene>
<dbReference type="InterPro" id="IPR005835">
    <property type="entry name" value="NTP_transferase_dom"/>
</dbReference>
<dbReference type="Proteomes" id="UP000325811">
    <property type="component" value="Plasmid pII"/>
</dbReference>
<keyword evidence="2" id="KW-0614">Plasmid</keyword>
<dbReference type="GO" id="GO:0009298">
    <property type="term" value="P:GDP-mannose biosynthetic process"/>
    <property type="evidence" value="ECO:0007669"/>
    <property type="project" value="TreeGrafter"/>
</dbReference>
<name>A0A5Q4ZLC3_9BURK</name>
<dbReference type="InterPro" id="IPR029044">
    <property type="entry name" value="Nucleotide-diphossugar_trans"/>
</dbReference>
<dbReference type="PANTHER" id="PTHR46390">
    <property type="entry name" value="MANNOSE-1-PHOSPHATE GUANYLYLTRANSFERASE"/>
    <property type="match status" value="1"/>
</dbReference>
<sequence length="46" mass="5310">MYKVDAIVEKPDLPTAQKFLESGDYYWNRGMFMLKASTYMDELGVG</sequence>
<evidence type="ECO:0000259" key="1">
    <source>
        <dbReference type="Pfam" id="PF00483"/>
    </source>
</evidence>
<protein>
    <recommendedName>
        <fullName evidence="1">Nucleotidyl transferase domain-containing protein</fullName>
    </recommendedName>
</protein>
<dbReference type="EMBL" id="LR699556">
    <property type="protein sequence ID" value="VVD31158.1"/>
    <property type="molecule type" value="Genomic_DNA"/>
</dbReference>
<dbReference type="GO" id="GO:0004475">
    <property type="term" value="F:mannose-1-phosphate guanylyltransferase (GTP) activity"/>
    <property type="evidence" value="ECO:0007669"/>
    <property type="project" value="TreeGrafter"/>
</dbReference>
<organism evidence="2 3">
    <name type="scientific">Paraburkholderia dioscoreae</name>
    <dbReference type="NCBI Taxonomy" id="2604047"/>
    <lineage>
        <taxon>Bacteria</taxon>
        <taxon>Pseudomonadati</taxon>
        <taxon>Pseudomonadota</taxon>
        <taxon>Betaproteobacteria</taxon>
        <taxon>Burkholderiales</taxon>
        <taxon>Burkholderiaceae</taxon>
        <taxon>Paraburkholderia</taxon>
    </lineage>
</organism>
<evidence type="ECO:0000313" key="2">
    <source>
        <dbReference type="EMBL" id="VVD31158.1"/>
    </source>
</evidence>
<reference evidence="2 3" key="1">
    <citation type="submission" date="2019-08" db="EMBL/GenBank/DDBJ databases">
        <authorList>
            <person name="Herpell B J."/>
        </authorList>
    </citation>
    <scope>NUCLEOTIDE SEQUENCE [LARGE SCALE GENOMIC DNA]</scope>
    <source>
        <strain evidence="3">Msb3</strain>
        <plasmid evidence="2 3">pII</plasmid>
    </source>
</reference>
<dbReference type="Pfam" id="PF00483">
    <property type="entry name" value="NTP_transferase"/>
    <property type="match status" value="1"/>
</dbReference>
<geneLocation type="plasmid" evidence="2 3">
    <name>pII</name>
</geneLocation>
<feature type="domain" description="Nucleotidyl transferase" evidence="1">
    <location>
        <begin position="3"/>
        <end position="42"/>
    </location>
</feature>
<dbReference type="AlphaFoldDB" id="A0A5Q4ZLC3"/>
<accession>A0A5Q4ZLC3</accession>
<evidence type="ECO:0000313" key="3">
    <source>
        <dbReference type="Proteomes" id="UP000325811"/>
    </source>
</evidence>
<dbReference type="PANTHER" id="PTHR46390:SF1">
    <property type="entry name" value="MANNOSE-1-PHOSPHATE GUANYLYLTRANSFERASE"/>
    <property type="match status" value="1"/>
</dbReference>
<dbReference type="SUPFAM" id="SSF53448">
    <property type="entry name" value="Nucleotide-diphospho-sugar transferases"/>
    <property type="match status" value="1"/>
</dbReference>
<proteinExistence type="predicted"/>
<dbReference type="InterPro" id="IPR051161">
    <property type="entry name" value="Mannose-6P_isomerase_type2"/>
</dbReference>